<dbReference type="NCBIfam" id="TIGR01587">
    <property type="entry name" value="cas3_core"/>
    <property type="match status" value="1"/>
</dbReference>
<feature type="domain" description="HD Cas3-type" evidence="12">
    <location>
        <begin position="20"/>
        <end position="234"/>
    </location>
</feature>
<dbReference type="SUPFAM" id="SSF52540">
    <property type="entry name" value="P-loop containing nucleoside triphosphate hydrolases"/>
    <property type="match status" value="1"/>
</dbReference>
<keyword evidence="3" id="KW-0540">Nuclease</keyword>
<keyword evidence="8" id="KW-0067">ATP-binding</keyword>
<protein>
    <submittedName>
        <fullName evidence="13">CRISPR-associated helicase/endonuclease Cas3</fullName>
    </submittedName>
</protein>
<dbReference type="CDD" id="cd09641">
    <property type="entry name" value="Cas3''_I"/>
    <property type="match status" value="1"/>
</dbReference>
<dbReference type="PROSITE" id="PS51194">
    <property type="entry name" value="HELICASE_CTER"/>
    <property type="match status" value="1"/>
</dbReference>
<evidence type="ECO:0000256" key="6">
    <source>
        <dbReference type="ARBA" id="ARBA00022801"/>
    </source>
</evidence>
<dbReference type="AlphaFoldDB" id="A0A917PHL4"/>
<dbReference type="InterPro" id="IPR011545">
    <property type="entry name" value="DEAD/DEAH_box_helicase_dom"/>
</dbReference>
<evidence type="ECO:0000256" key="8">
    <source>
        <dbReference type="ARBA" id="ARBA00022840"/>
    </source>
</evidence>
<dbReference type="Gene3D" id="1.10.3210.30">
    <property type="match status" value="1"/>
</dbReference>
<dbReference type="InterPro" id="IPR027417">
    <property type="entry name" value="P-loop_NTPase"/>
</dbReference>
<comment type="similarity">
    <text evidence="2">In the central section; belongs to the CRISPR-associated helicase Cas3 family.</text>
</comment>
<keyword evidence="5" id="KW-0547">Nucleotide-binding</keyword>
<feature type="domain" description="Helicase C-terminal" evidence="11">
    <location>
        <begin position="498"/>
        <end position="666"/>
    </location>
</feature>
<organism evidence="13 14">
    <name type="scientific">Deinococcus aquiradiocola</name>
    <dbReference type="NCBI Taxonomy" id="393059"/>
    <lineage>
        <taxon>Bacteria</taxon>
        <taxon>Thermotogati</taxon>
        <taxon>Deinococcota</taxon>
        <taxon>Deinococci</taxon>
        <taxon>Deinococcales</taxon>
        <taxon>Deinococcaceae</taxon>
        <taxon>Deinococcus</taxon>
    </lineage>
</organism>
<dbReference type="GO" id="GO:0046872">
    <property type="term" value="F:metal ion binding"/>
    <property type="evidence" value="ECO:0007669"/>
    <property type="project" value="UniProtKB-KW"/>
</dbReference>
<keyword evidence="14" id="KW-1185">Reference proteome</keyword>
<gene>
    <name evidence="13" type="ORF">GCM10008939_22840</name>
</gene>
<keyword evidence="9" id="KW-0051">Antiviral defense</keyword>
<dbReference type="InterPro" id="IPR001650">
    <property type="entry name" value="Helicase_C-like"/>
</dbReference>
<evidence type="ECO:0000256" key="4">
    <source>
        <dbReference type="ARBA" id="ARBA00022723"/>
    </source>
</evidence>
<dbReference type="InterPro" id="IPR038257">
    <property type="entry name" value="CRISPR-assoc_Cas3_HD_sf"/>
</dbReference>
<dbReference type="GO" id="GO:0003676">
    <property type="term" value="F:nucleic acid binding"/>
    <property type="evidence" value="ECO:0007669"/>
    <property type="project" value="InterPro"/>
</dbReference>
<dbReference type="RefSeq" id="WP_188963413.1">
    <property type="nucleotide sequence ID" value="NZ_BMOE01000007.1"/>
</dbReference>
<accession>A0A917PHL4</accession>
<evidence type="ECO:0000313" key="14">
    <source>
        <dbReference type="Proteomes" id="UP000635726"/>
    </source>
</evidence>
<dbReference type="GO" id="GO:0016787">
    <property type="term" value="F:hydrolase activity"/>
    <property type="evidence" value="ECO:0007669"/>
    <property type="project" value="UniProtKB-KW"/>
</dbReference>
<keyword evidence="6" id="KW-0378">Hydrolase</keyword>
<comment type="similarity">
    <text evidence="10">Belongs to the DEAD box helicase family.</text>
</comment>
<proteinExistence type="inferred from homology"/>
<comment type="similarity">
    <text evidence="1">In the N-terminal section; belongs to the CRISPR-associated nuclease Cas3-HD family.</text>
</comment>
<dbReference type="GO" id="GO:0004518">
    <property type="term" value="F:nuclease activity"/>
    <property type="evidence" value="ECO:0007669"/>
    <property type="project" value="UniProtKB-KW"/>
</dbReference>
<dbReference type="EMBL" id="BMOE01000007">
    <property type="protein sequence ID" value="GGJ78355.1"/>
    <property type="molecule type" value="Genomic_DNA"/>
</dbReference>
<reference evidence="13" key="1">
    <citation type="journal article" date="2014" name="Int. J. Syst. Evol. Microbiol.">
        <title>Complete genome sequence of Corynebacterium casei LMG S-19264T (=DSM 44701T), isolated from a smear-ripened cheese.</title>
        <authorList>
            <consortium name="US DOE Joint Genome Institute (JGI-PGF)"/>
            <person name="Walter F."/>
            <person name="Albersmeier A."/>
            <person name="Kalinowski J."/>
            <person name="Ruckert C."/>
        </authorList>
    </citation>
    <scope>NUCLEOTIDE SEQUENCE</scope>
    <source>
        <strain evidence="13">JCM 14371</strain>
    </source>
</reference>
<evidence type="ECO:0000256" key="5">
    <source>
        <dbReference type="ARBA" id="ARBA00022741"/>
    </source>
</evidence>
<evidence type="ECO:0000259" key="11">
    <source>
        <dbReference type="PROSITE" id="PS51194"/>
    </source>
</evidence>
<reference evidence="13" key="2">
    <citation type="submission" date="2020-09" db="EMBL/GenBank/DDBJ databases">
        <authorList>
            <person name="Sun Q."/>
            <person name="Ohkuma M."/>
        </authorList>
    </citation>
    <scope>NUCLEOTIDE SEQUENCE</scope>
    <source>
        <strain evidence="13">JCM 14371</strain>
    </source>
</reference>
<evidence type="ECO:0000256" key="1">
    <source>
        <dbReference type="ARBA" id="ARBA00006847"/>
    </source>
</evidence>
<comment type="caution">
    <text evidence="13">The sequence shown here is derived from an EMBL/GenBank/DDBJ whole genome shotgun (WGS) entry which is preliminary data.</text>
</comment>
<evidence type="ECO:0000256" key="9">
    <source>
        <dbReference type="ARBA" id="ARBA00023118"/>
    </source>
</evidence>
<dbReference type="Proteomes" id="UP000635726">
    <property type="component" value="Unassembled WGS sequence"/>
</dbReference>
<dbReference type="GO" id="GO:0005829">
    <property type="term" value="C:cytosol"/>
    <property type="evidence" value="ECO:0007669"/>
    <property type="project" value="TreeGrafter"/>
</dbReference>
<dbReference type="Pfam" id="PF22590">
    <property type="entry name" value="Cas3-like_C_2"/>
    <property type="match status" value="1"/>
</dbReference>
<dbReference type="Pfam" id="PF18019">
    <property type="entry name" value="Cas3_HD"/>
    <property type="match status" value="1"/>
</dbReference>
<dbReference type="InterPro" id="IPR054712">
    <property type="entry name" value="Cas3-like_dom"/>
</dbReference>
<dbReference type="InterPro" id="IPR050079">
    <property type="entry name" value="DEAD_box_RNA_helicase"/>
</dbReference>
<keyword evidence="7" id="KW-0347">Helicase</keyword>
<dbReference type="SMART" id="SM00487">
    <property type="entry name" value="DEXDc"/>
    <property type="match status" value="1"/>
</dbReference>
<evidence type="ECO:0000256" key="10">
    <source>
        <dbReference type="ARBA" id="ARBA00038437"/>
    </source>
</evidence>
<name>A0A917PHL4_9DEIO</name>
<evidence type="ECO:0000259" key="12">
    <source>
        <dbReference type="PROSITE" id="PS51643"/>
    </source>
</evidence>
<dbReference type="PANTHER" id="PTHR47959:SF16">
    <property type="entry name" value="CRISPR-ASSOCIATED NUCLEASE_HELICASE CAS3-RELATED"/>
    <property type="match status" value="1"/>
</dbReference>
<evidence type="ECO:0000256" key="3">
    <source>
        <dbReference type="ARBA" id="ARBA00022722"/>
    </source>
</evidence>
<evidence type="ECO:0000313" key="13">
    <source>
        <dbReference type="EMBL" id="GGJ78355.1"/>
    </source>
</evidence>
<sequence>MPDSPGSPIAHLLAKSARFNGGQVETLETHTYNVVEKLAGLALRAPGLAALSLREDFWHVAFWSAVIHDFGKAATGFQRVLTGAEERFPERHEVLSLAFVPWVACEATEEAIQLGVVSHHRDAGSIRALYGHDFRAEPAADRVDELIEMLTPEDVAALARWVQDVPEQWRTRLGFDRLGARRLDAGHLRQGRVDLAEALTAGVTRYGGLTSPLHPEQIRWGMLLRGVIQQADRLASAHAPPPLPLMLPGAEALGVNLAAMRRRAAPFTFRPHQLAARRAGHLILSAPTGSGKTEAALLWAQAQQAATGQPLRLLYLLPYQASLNAMQERLTRDLSAKGAVGLLHGRALQFLYRQAVEAEPGAADESAVTRQVRNVNDYARLHGPPLLVATPYRLLRAAFRLPGYETIYASTAGTMLVMDEIHAYEPGRLGMFLALLEDLIGRWGVQVCAISATLPEWLGEELRRLLQVEIQQVPPQVAYENCRHRLHLREGRIDAPDVIADVVSSVERGRSILVAVNTVDRAQAVYAALKAQLGDRVMLLHGRFNGQDRYGKEQQLQRKLNADHVGEAMAVVATQVIEVSLDLDFDTAISELAPLEALVQRFGRVNRRGTKGTDAAVTPGITRPVVDVTVLTEVARFPYDVPLLEACLQELRTLCHQGPVLLHDVLTNACLSRIYSGPRLTQLQEAMTSKREAFRIKLNELRPFGRLTGDDPELEDRFDDLFDGVTVLPLSLEAAYREKLKESPISAQGLLVSVSKSQLRKQRQEGHIQKRTDLGLHVIDRLYTEEYGLDFKRSRNEGQVELQTAGWPQD</sequence>
<dbReference type="PROSITE" id="PS51643">
    <property type="entry name" value="HD_CAS3"/>
    <property type="match status" value="1"/>
</dbReference>
<dbReference type="NCBIfam" id="TIGR01596">
    <property type="entry name" value="cas3_HD"/>
    <property type="match status" value="1"/>
</dbReference>
<dbReference type="Pfam" id="PF00270">
    <property type="entry name" value="DEAD"/>
    <property type="match status" value="1"/>
</dbReference>
<dbReference type="PANTHER" id="PTHR47959">
    <property type="entry name" value="ATP-DEPENDENT RNA HELICASE RHLE-RELATED"/>
    <property type="match status" value="1"/>
</dbReference>
<dbReference type="GO" id="GO:0005524">
    <property type="term" value="F:ATP binding"/>
    <property type="evidence" value="ECO:0007669"/>
    <property type="project" value="UniProtKB-KW"/>
</dbReference>
<dbReference type="SMART" id="SM00490">
    <property type="entry name" value="HELICc"/>
    <property type="match status" value="1"/>
</dbReference>
<dbReference type="InterPro" id="IPR006483">
    <property type="entry name" value="CRISPR-assoc_Cas3_HD"/>
</dbReference>
<dbReference type="GO" id="GO:0003724">
    <property type="term" value="F:RNA helicase activity"/>
    <property type="evidence" value="ECO:0007669"/>
    <property type="project" value="TreeGrafter"/>
</dbReference>
<dbReference type="InterPro" id="IPR014001">
    <property type="entry name" value="Helicase_ATP-bd"/>
</dbReference>
<dbReference type="InterPro" id="IPR006474">
    <property type="entry name" value="Helicase_Cas3_CRISPR-ass_core"/>
</dbReference>
<dbReference type="GO" id="GO:0051607">
    <property type="term" value="P:defense response to virus"/>
    <property type="evidence" value="ECO:0007669"/>
    <property type="project" value="UniProtKB-KW"/>
</dbReference>
<evidence type="ECO:0000256" key="2">
    <source>
        <dbReference type="ARBA" id="ARBA00009046"/>
    </source>
</evidence>
<evidence type="ECO:0000256" key="7">
    <source>
        <dbReference type="ARBA" id="ARBA00022806"/>
    </source>
</evidence>
<keyword evidence="4" id="KW-0479">Metal-binding</keyword>
<dbReference type="Gene3D" id="3.40.50.300">
    <property type="entry name" value="P-loop containing nucleotide triphosphate hydrolases"/>
    <property type="match status" value="2"/>
</dbReference>